<accession>A0A285LZR6</accession>
<dbReference type="Proteomes" id="UP000219565">
    <property type="component" value="Unassembled WGS sequence"/>
</dbReference>
<feature type="chain" id="PRO_5013284262" description="Secreted protein" evidence="2">
    <location>
        <begin position="31"/>
        <end position="148"/>
    </location>
</feature>
<evidence type="ECO:0008006" key="5">
    <source>
        <dbReference type="Google" id="ProtNLM"/>
    </source>
</evidence>
<evidence type="ECO:0000256" key="1">
    <source>
        <dbReference type="SAM" id="MobiDB-lite"/>
    </source>
</evidence>
<dbReference type="EMBL" id="OBEG01000009">
    <property type="protein sequence ID" value="SNY89647.1"/>
    <property type="molecule type" value="Genomic_DNA"/>
</dbReference>
<keyword evidence="4" id="KW-1185">Reference proteome</keyword>
<evidence type="ECO:0000313" key="4">
    <source>
        <dbReference type="Proteomes" id="UP000219565"/>
    </source>
</evidence>
<dbReference type="OrthoDB" id="4558736at2"/>
<feature type="region of interest" description="Disordered" evidence="1">
    <location>
        <begin position="82"/>
        <end position="121"/>
    </location>
</feature>
<dbReference type="AlphaFoldDB" id="A0A285LZR6"/>
<keyword evidence="2" id="KW-0732">Signal</keyword>
<evidence type="ECO:0000313" key="3">
    <source>
        <dbReference type="EMBL" id="SNY89647.1"/>
    </source>
</evidence>
<protein>
    <recommendedName>
        <fullName evidence="5">Secreted protein</fullName>
    </recommendedName>
</protein>
<reference evidence="3 4" key="1">
    <citation type="submission" date="2017-09" db="EMBL/GenBank/DDBJ databases">
        <authorList>
            <person name="Ehlers B."/>
            <person name="Leendertz F.H."/>
        </authorList>
    </citation>
    <scope>NUCLEOTIDE SEQUENCE [LARGE SCALE GENOMIC DNA]</scope>
    <source>
        <strain evidence="3 4">DSM 45537</strain>
    </source>
</reference>
<dbReference type="RefSeq" id="WP_097248303.1">
    <property type="nucleotide sequence ID" value="NZ_JAMTCV010000012.1"/>
</dbReference>
<evidence type="ECO:0000256" key="2">
    <source>
        <dbReference type="SAM" id="SignalP"/>
    </source>
</evidence>
<sequence>MRQRSTFGLGLGVASVVMAAAGMLAPQAVAQELAPGVSCEGYSCRNDTDDTYRVESVVTCSDGAGQLPVVTYALPRSTTELRFGCPTTTTPGQLQQQPPVLNPDGPGYVTPPPTMGPPQVKMTHPVLVEHRSAVIDNNPPQEPTGSAG</sequence>
<gene>
    <name evidence="3" type="ORF">SAMN04244553_6666</name>
</gene>
<name>A0A285LZR6_9NOCA</name>
<organism evidence="3 4">
    <name type="scientific">Nocardia amikacinitolerans</name>
    <dbReference type="NCBI Taxonomy" id="756689"/>
    <lineage>
        <taxon>Bacteria</taxon>
        <taxon>Bacillati</taxon>
        <taxon>Actinomycetota</taxon>
        <taxon>Actinomycetes</taxon>
        <taxon>Mycobacteriales</taxon>
        <taxon>Nocardiaceae</taxon>
        <taxon>Nocardia</taxon>
    </lineage>
</organism>
<feature type="signal peptide" evidence="2">
    <location>
        <begin position="1"/>
        <end position="30"/>
    </location>
</feature>
<feature type="compositionally biased region" description="Low complexity" evidence="1">
    <location>
        <begin position="86"/>
        <end position="99"/>
    </location>
</feature>
<proteinExistence type="predicted"/>